<keyword evidence="2" id="KW-1185">Reference proteome</keyword>
<gene>
    <name evidence="1" type="ORF">FLL45_18005</name>
</gene>
<organism evidence="1 2">
    <name type="scientific">Aliikangiella marina</name>
    <dbReference type="NCBI Taxonomy" id="1712262"/>
    <lineage>
        <taxon>Bacteria</taxon>
        <taxon>Pseudomonadati</taxon>
        <taxon>Pseudomonadota</taxon>
        <taxon>Gammaproteobacteria</taxon>
        <taxon>Oceanospirillales</taxon>
        <taxon>Pleioneaceae</taxon>
        <taxon>Aliikangiella</taxon>
    </lineage>
</organism>
<evidence type="ECO:0000313" key="2">
    <source>
        <dbReference type="Proteomes" id="UP000317839"/>
    </source>
</evidence>
<evidence type="ECO:0000313" key="1">
    <source>
        <dbReference type="EMBL" id="TQV72115.1"/>
    </source>
</evidence>
<name>A0A545T4J6_9GAMM</name>
<sequence>MYKILITVCFIFSLLITEKLKATPVPSELYSLEMLEGYLQYQMQNNNKAFYVSKDGSWGSSWNYGSQALAKKNALKNCQNSNQARQCMLVDLNGDIETDSVEYELLKKQLKIASELSWPLPDNKIPSALQGKPKLVKQYKRYLKHPGHKAFALADDTSWGYSNSKSVDSVAKSAALESCEKYTKKKLSCRLIDVNNQAIDGWVEEMPTIQSVNIETIKAIPQSIKMTYQLDDYLAYLARPYTHRAYAIKGANYSGYAINEPSIELARDKALEKCDYRKPNSCRIIAVDDQILEQTVSTKDIKRAPKKITATLPKPIMKRLRKSWHSYSNSKGHRAIAMSSLSIKSEAIGFIKPEYAIEYAMNGCKAMNEKWGTTERSCRIIIVNNQVDQDVVDYIMETVN</sequence>
<protein>
    <submittedName>
        <fullName evidence="1">DUF4189 domain-containing protein</fullName>
    </submittedName>
</protein>
<accession>A0A545T4J6</accession>
<comment type="caution">
    <text evidence="1">The sequence shown here is derived from an EMBL/GenBank/DDBJ whole genome shotgun (WGS) entry which is preliminary data.</text>
</comment>
<dbReference type="AlphaFoldDB" id="A0A545T4J6"/>
<dbReference type="Proteomes" id="UP000317839">
    <property type="component" value="Unassembled WGS sequence"/>
</dbReference>
<dbReference type="EMBL" id="VIKR01000005">
    <property type="protein sequence ID" value="TQV72115.1"/>
    <property type="molecule type" value="Genomic_DNA"/>
</dbReference>
<reference evidence="1 2" key="1">
    <citation type="submission" date="2019-06" db="EMBL/GenBank/DDBJ databases">
        <title>Draft genome of Aliikangiella marina GYP-15.</title>
        <authorList>
            <person name="Wang G."/>
        </authorList>
    </citation>
    <scope>NUCLEOTIDE SEQUENCE [LARGE SCALE GENOMIC DNA]</scope>
    <source>
        <strain evidence="1 2">GYP-15</strain>
    </source>
</reference>
<proteinExistence type="predicted"/>
<dbReference type="RefSeq" id="WP_142943443.1">
    <property type="nucleotide sequence ID" value="NZ_VIKR01000005.1"/>
</dbReference>